<accession>A0A391NQ70</accession>
<dbReference type="AlphaFoldDB" id="A0A391NQ70"/>
<feature type="transmembrane region" description="Helical" evidence="6">
    <location>
        <begin position="147"/>
        <end position="169"/>
    </location>
</feature>
<dbReference type="PANTHER" id="PTHR30178:SF3">
    <property type="entry name" value="SUCCINATE-ACETATE_PROTON SYMPORTER SATP"/>
    <property type="match status" value="1"/>
</dbReference>
<dbReference type="Pfam" id="PF01184">
    <property type="entry name" value="Gpr1_Fun34_YaaH"/>
    <property type="match status" value="1"/>
</dbReference>
<evidence type="ECO:0000256" key="2">
    <source>
        <dbReference type="ARBA" id="ARBA00005587"/>
    </source>
</evidence>
<evidence type="ECO:0000256" key="6">
    <source>
        <dbReference type="SAM" id="Phobius"/>
    </source>
</evidence>
<dbReference type="Proteomes" id="UP000265618">
    <property type="component" value="Unassembled WGS sequence"/>
</dbReference>
<comment type="subcellular location">
    <subcellularLocation>
        <location evidence="1">Membrane</location>
        <topology evidence="1">Multi-pass membrane protein</topology>
    </subcellularLocation>
</comment>
<evidence type="ECO:0000313" key="7">
    <source>
        <dbReference type="EMBL" id="GCA63605.1"/>
    </source>
</evidence>
<feature type="transmembrane region" description="Helical" evidence="6">
    <location>
        <begin position="117"/>
        <end position="135"/>
    </location>
</feature>
<organism evidence="7 8">
    <name type="scientific">Kipferlia bialata</name>
    <dbReference type="NCBI Taxonomy" id="797122"/>
    <lineage>
        <taxon>Eukaryota</taxon>
        <taxon>Metamonada</taxon>
        <taxon>Carpediemonas-like organisms</taxon>
        <taxon>Kipferlia</taxon>
    </lineage>
</organism>
<gene>
    <name evidence="7" type="ORF">KIPB_010869</name>
</gene>
<keyword evidence="4 6" id="KW-1133">Transmembrane helix</keyword>
<dbReference type="GO" id="GO:0015360">
    <property type="term" value="F:acetate:proton symporter activity"/>
    <property type="evidence" value="ECO:0007669"/>
    <property type="project" value="TreeGrafter"/>
</dbReference>
<dbReference type="EMBL" id="BDIP01004203">
    <property type="protein sequence ID" value="GCA63605.1"/>
    <property type="molecule type" value="Genomic_DNA"/>
</dbReference>
<feature type="transmembrane region" description="Helical" evidence="6">
    <location>
        <begin position="95"/>
        <end position="112"/>
    </location>
</feature>
<dbReference type="InterPro" id="IPR000791">
    <property type="entry name" value="Gpr1/Fun34/SatP-like"/>
</dbReference>
<dbReference type="PANTHER" id="PTHR30178">
    <property type="entry name" value="INNER MEMBRANE PROTEIN YAAH"/>
    <property type="match status" value="1"/>
</dbReference>
<sequence>MVYSDMSPIGLMGFASATLLFNLQTARIVDPDDLNVAAGIVLGGFAQLLCGILEFLRQGTQFAAVAFSSYGLFWIAYVVGTHVMEGGSYMAEACYLYFWTVFTLSMTVITFVPGTPIVSRITFCLATVLFGTLALNNNLRHFGYEGYALQVFGGWVGILAACCAFYDGLGSMINHAHNRQLLPNPPTKARRSRKLDNVLDGEVVEEVQMEYKPKRM</sequence>
<dbReference type="GO" id="GO:0005886">
    <property type="term" value="C:plasma membrane"/>
    <property type="evidence" value="ECO:0007669"/>
    <property type="project" value="TreeGrafter"/>
</dbReference>
<dbReference type="InterPro" id="IPR047623">
    <property type="entry name" value="SatP"/>
</dbReference>
<feature type="transmembrane region" description="Helical" evidence="6">
    <location>
        <begin position="36"/>
        <end position="56"/>
    </location>
</feature>
<comment type="similarity">
    <text evidence="2">Belongs to the acetate uptake transporter (AceTr) (TC 2.A.96) family.</text>
</comment>
<dbReference type="OrthoDB" id="3648309at2759"/>
<keyword evidence="3 6" id="KW-0812">Transmembrane</keyword>
<protein>
    <submittedName>
        <fullName evidence="7">GPR1/FUN34/yaaH family protein</fullName>
    </submittedName>
</protein>
<reference evidence="7 8" key="1">
    <citation type="journal article" date="2018" name="PLoS ONE">
        <title>The draft genome of Kipferlia bialata reveals reductive genome evolution in fornicate parasites.</title>
        <authorList>
            <person name="Tanifuji G."/>
            <person name="Takabayashi S."/>
            <person name="Kume K."/>
            <person name="Takagi M."/>
            <person name="Nakayama T."/>
            <person name="Kamikawa R."/>
            <person name="Inagaki Y."/>
            <person name="Hashimoto T."/>
        </authorList>
    </citation>
    <scope>NUCLEOTIDE SEQUENCE [LARGE SCALE GENOMIC DNA]</scope>
    <source>
        <strain evidence="7">NY0173</strain>
    </source>
</reference>
<name>A0A391NQ70_9EUKA</name>
<feature type="transmembrane region" description="Helical" evidence="6">
    <location>
        <begin position="63"/>
        <end position="83"/>
    </location>
</feature>
<evidence type="ECO:0000256" key="4">
    <source>
        <dbReference type="ARBA" id="ARBA00022989"/>
    </source>
</evidence>
<keyword evidence="8" id="KW-1185">Reference proteome</keyword>
<dbReference type="GO" id="GO:0071422">
    <property type="term" value="P:succinate transmembrane transport"/>
    <property type="evidence" value="ECO:0007669"/>
    <property type="project" value="TreeGrafter"/>
</dbReference>
<evidence type="ECO:0000256" key="3">
    <source>
        <dbReference type="ARBA" id="ARBA00022692"/>
    </source>
</evidence>
<evidence type="ECO:0000256" key="1">
    <source>
        <dbReference type="ARBA" id="ARBA00004141"/>
    </source>
</evidence>
<evidence type="ECO:0000256" key="5">
    <source>
        <dbReference type="ARBA" id="ARBA00023136"/>
    </source>
</evidence>
<dbReference type="NCBIfam" id="NF038013">
    <property type="entry name" value="AceTr_1"/>
    <property type="match status" value="1"/>
</dbReference>
<proteinExistence type="inferred from homology"/>
<evidence type="ECO:0000313" key="8">
    <source>
        <dbReference type="Proteomes" id="UP000265618"/>
    </source>
</evidence>
<keyword evidence="5 6" id="KW-0472">Membrane</keyword>
<comment type="caution">
    <text evidence="7">The sequence shown here is derived from an EMBL/GenBank/DDBJ whole genome shotgun (WGS) entry which is preliminary data.</text>
</comment>